<dbReference type="Gene3D" id="1.20.950.20">
    <property type="entry name" value="Transmembrane di-heme cytochromes, Chain C"/>
    <property type="match status" value="1"/>
</dbReference>
<proteinExistence type="predicted"/>
<evidence type="ECO:0000256" key="2">
    <source>
        <dbReference type="ARBA" id="ARBA00022475"/>
    </source>
</evidence>
<feature type="transmembrane region" description="Helical" evidence="6">
    <location>
        <begin position="203"/>
        <end position="225"/>
    </location>
</feature>
<feature type="transmembrane region" description="Helical" evidence="6">
    <location>
        <begin position="103"/>
        <end position="123"/>
    </location>
</feature>
<feature type="transmembrane region" description="Helical" evidence="6">
    <location>
        <begin position="43"/>
        <end position="61"/>
    </location>
</feature>
<evidence type="ECO:0000313" key="9">
    <source>
        <dbReference type="Proteomes" id="UP000510621"/>
    </source>
</evidence>
<dbReference type="InterPro" id="IPR011577">
    <property type="entry name" value="Cyt_b561_bac/Ni-Hgenase"/>
</dbReference>
<dbReference type="PANTHER" id="PTHR30485">
    <property type="entry name" value="NI/FE-HYDROGENASE 1 B-TYPE CYTOCHROME SUBUNIT"/>
    <property type="match status" value="1"/>
</dbReference>
<evidence type="ECO:0000256" key="6">
    <source>
        <dbReference type="SAM" id="Phobius"/>
    </source>
</evidence>
<dbReference type="Pfam" id="PF01292">
    <property type="entry name" value="Ni_hydr_CYTB"/>
    <property type="match status" value="1"/>
</dbReference>
<dbReference type="InterPro" id="IPR016174">
    <property type="entry name" value="Di-haem_cyt_TM"/>
</dbReference>
<feature type="transmembrane region" description="Helical" evidence="6">
    <location>
        <begin position="150"/>
        <end position="172"/>
    </location>
</feature>
<keyword evidence="5 6" id="KW-0472">Membrane</keyword>
<keyword evidence="2" id="KW-1003">Cell membrane</keyword>
<gene>
    <name evidence="8" type="ORF">HZT40_06630</name>
</gene>
<dbReference type="PANTHER" id="PTHR30485:SF2">
    <property type="entry name" value="BLL0597 PROTEIN"/>
    <property type="match status" value="1"/>
</dbReference>
<dbReference type="SUPFAM" id="SSF81342">
    <property type="entry name" value="Transmembrane di-heme cytochromes"/>
    <property type="match status" value="1"/>
</dbReference>
<comment type="subcellular location">
    <subcellularLocation>
        <location evidence="1">Cell membrane</location>
        <topology evidence="1">Multi-pass membrane protein</topology>
    </subcellularLocation>
</comment>
<dbReference type="EMBL" id="CP059265">
    <property type="protein sequence ID" value="QLQ34119.1"/>
    <property type="molecule type" value="Genomic_DNA"/>
</dbReference>
<evidence type="ECO:0000256" key="3">
    <source>
        <dbReference type="ARBA" id="ARBA00022692"/>
    </source>
</evidence>
<feature type="domain" description="Cytochrome b561 bacterial/Ni-hydrogenase" evidence="7">
    <location>
        <begin position="9"/>
        <end position="182"/>
    </location>
</feature>
<evidence type="ECO:0000256" key="5">
    <source>
        <dbReference type="ARBA" id="ARBA00023136"/>
    </source>
</evidence>
<dbReference type="GO" id="GO:0020037">
    <property type="term" value="F:heme binding"/>
    <property type="evidence" value="ECO:0007669"/>
    <property type="project" value="TreeGrafter"/>
</dbReference>
<keyword evidence="9" id="KW-1185">Reference proteome</keyword>
<keyword evidence="3 6" id="KW-0812">Transmembrane</keyword>
<evidence type="ECO:0000256" key="4">
    <source>
        <dbReference type="ARBA" id="ARBA00022989"/>
    </source>
</evidence>
<protein>
    <submittedName>
        <fullName evidence="8">Cytochrome b/b6 domain-containing protein</fullName>
    </submittedName>
</protein>
<accession>A0A7L6AY78</accession>
<dbReference type="GO" id="GO:0022904">
    <property type="term" value="P:respiratory electron transport chain"/>
    <property type="evidence" value="ECO:0007669"/>
    <property type="project" value="InterPro"/>
</dbReference>
<evidence type="ECO:0000256" key="1">
    <source>
        <dbReference type="ARBA" id="ARBA00004651"/>
    </source>
</evidence>
<organism evidence="8 9">
    <name type="scientific">Candidatus Thiothrix singaporensis</name>
    <dbReference type="NCBI Taxonomy" id="2799669"/>
    <lineage>
        <taxon>Bacteria</taxon>
        <taxon>Pseudomonadati</taxon>
        <taxon>Pseudomonadota</taxon>
        <taxon>Gammaproteobacteria</taxon>
        <taxon>Thiotrichales</taxon>
        <taxon>Thiotrichaceae</taxon>
        <taxon>Thiothrix</taxon>
    </lineage>
</organism>
<name>A0A7L6AY78_9GAMM</name>
<dbReference type="Proteomes" id="UP000510621">
    <property type="component" value="Chromosome"/>
</dbReference>
<dbReference type="InterPro" id="IPR051542">
    <property type="entry name" value="Hydrogenase_cytochrome"/>
</dbReference>
<feature type="transmembrane region" description="Helical" evidence="6">
    <location>
        <begin position="15"/>
        <end position="31"/>
    </location>
</feature>
<evidence type="ECO:0000313" key="8">
    <source>
        <dbReference type="EMBL" id="QLQ34119.1"/>
    </source>
</evidence>
<dbReference type="AlphaFoldDB" id="A0A7L6AY78"/>
<evidence type="ECO:0000259" key="7">
    <source>
        <dbReference type="Pfam" id="PF01292"/>
    </source>
</evidence>
<dbReference type="GO" id="GO:0005886">
    <property type="term" value="C:plasma membrane"/>
    <property type="evidence" value="ECO:0007669"/>
    <property type="project" value="UniProtKB-SubCell"/>
</dbReference>
<keyword evidence="4 6" id="KW-1133">Transmembrane helix</keyword>
<reference evidence="8" key="1">
    <citation type="submission" date="2020-06" db="EMBL/GenBank/DDBJ databases">
        <title>Analysis procedures for assessing recovery of high quality, complete, closed genomes from Nanopore long read metagenome sequencing.</title>
        <authorList>
            <person name="Bessarab I."/>
            <person name="Arumugam K."/>
            <person name="Haryono M."/>
            <person name="Liu X."/>
            <person name="Roy S."/>
            <person name="Zuniga-Montanez R.E."/>
            <person name="Qiu G."/>
            <person name="Drautz-Moses D.I."/>
            <person name="Law Y.Y."/>
            <person name="Wuertz S."/>
            <person name="Lauro F.M."/>
            <person name="Huson D.H."/>
            <person name="Williams R.B."/>
        </authorList>
    </citation>
    <scope>NUCLEOTIDE SEQUENCE [LARGE SCALE GENOMIC DNA]</scope>
    <source>
        <strain evidence="8">SSD2</strain>
    </source>
</reference>
<sequence length="226" mass="25159">MQTTPVRIWDLPTRLFHWLLVLGIGVAWLSAELGGNWIEWHERIGVFLLALILFRLVWGFMGSDTSRFSQFVASPAKALQHWREMKVQREAAFHAGHNPLGGWMVLALLAVVLLQAGSGLFATDDIATDGLLRGLVNGKLADILNNIHHLVFNVILLLAAVHIVAVIFYRLFKQTNLIKAMVVGKADWPVGRPQPTGLAFSPAWRGVALFGLIYICVYFGIRWLAG</sequence>
<dbReference type="GO" id="GO:0009055">
    <property type="term" value="F:electron transfer activity"/>
    <property type="evidence" value="ECO:0007669"/>
    <property type="project" value="InterPro"/>
</dbReference>
<dbReference type="KEGG" id="this:HZT40_06630"/>